<proteinExistence type="inferred from homology"/>
<dbReference type="InterPro" id="IPR015424">
    <property type="entry name" value="PyrdxlP-dep_Trfase"/>
</dbReference>
<comment type="cofactor">
    <cofactor evidence="1">
        <name>pyridoxal 5'-phosphate</name>
        <dbReference type="ChEBI" id="CHEBI:597326"/>
    </cofactor>
</comment>
<keyword evidence="4 11" id="KW-0808">Transferase</keyword>
<accession>A0A6M2CTX4</accession>
<evidence type="ECO:0000256" key="4">
    <source>
        <dbReference type="ARBA" id="ARBA00022679"/>
    </source>
</evidence>
<sequence>MSDHMPEDVVERTMEILEHCPKGSVGSVIVRGNPVIRQHIADYISQRDLVETSTENIWITGGVLPGVSMVLDVLKRRPSAMPPGIITCVPQCMGYATLLEDQGFCVACYYLDEDRDWVHNTSDMQKALDAAKSRCVPRCFLLVNPANPPSTVMSECQLQEIIRFAYKNQLIILADEIFEFNVYTTNHPFHSVRKVMNSMGAPYSGTQLVTFNSISKGFTAEVGLQAGYFEAININRVDQANLEHATMEYLPPMLSQVALDCMIKPPRPGGASYELYTKEKSLILDSLAERARLAEERLNAIDGIHCSRVQGSMAAYPRVTIPVRAIEEAERREMEADIDCLEVSRL</sequence>
<feature type="domain" description="Aminotransferase class I/classII large" evidence="10">
    <location>
        <begin position="30"/>
        <end position="317"/>
    </location>
</feature>
<name>A0A6M2CTX4_RHIMP</name>
<dbReference type="PANTHER" id="PTHR11751:SF29">
    <property type="entry name" value="ALANINE TRANSAMINASE"/>
    <property type="match status" value="1"/>
</dbReference>
<dbReference type="Gene3D" id="3.90.1150.10">
    <property type="entry name" value="Aspartate Aminotransferase, domain 1"/>
    <property type="match status" value="1"/>
</dbReference>
<keyword evidence="5" id="KW-0663">Pyridoxal phosphate</keyword>
<dbReference type="SUPFAM" id="SSF53383">
    <property type="entry name" value="PLP-dependent transferases"/>
    <property type="match status" value="1"/>
</dbReference>
<dbReference type="GO" id="GO:0042853">
    <property type="term" value="P:L-alanine catabolic process"/>
    <property type="evidence" value="ECO:0007669"/>
    <property type="project" value="UniProtKB-UniPathway"/>
</dbReference>
<comment type="catalytic activity">
    <reaction evidence="9">
        <text>L-alanine + 2-oxoglutarate = pyruvate + L-glutamate</text>
        <dbReference type="Rhea" id="RHEA:19453"/>
        <dbReference type="ChEBI" id="CHEBI:15361"/>
        <dbReference type="ChEBI" id="CHEBI:16810"/>
        <dbReference type="ChEBI" id="CHEBI:29985"/>
        <dbReference type="ChEBI" id="CHEBI:57972"/>
        <dbReference type="EC" id="2.6.1.2"/>
    </reaction>
</comment>
<evidence type="ECO:0000313" key="11">
    <source>
        <dbReference type="EMBL" id="NOV36924.1"/>
    </source>
</evidence>
<dbReference type="Gene3D" id="3.40.640.10">
    <property type="entry name" value="Type I PLP-dependent aspartate aminotransferase-like (Major domain)"/>
    <property type="match status" value="1"/>
</dbReference>
<dbReference type="InterPro" id="IPR015422">
    <property type="entry name" value="PyrdxlP-dep_Trfase_small"/>
</dbReference>
<dbReference type="GO" id="GO:0030170">
    <property type="term" value="F:pyridoxal phosphate binding"/>
    <property type="evidence" value="ECO:0007669"/>
    <property type="project" value="InterPro"/>
</dbReference>
<evidence type="ECO:0000256" key="9">
    <source>
        <dbReference type="ARBA" id="ARBA00047412"/>
    </source>
</evidence>
<comment type="pathway">
    <text evidence="6">Amino-acid degradation; L-alanine degradation via transaminase pathway; pyruvate from L-alanine: step 1/1.</text>
</comment>
<dbReference type="VEuPathDB" id="VectorBase:LOC119160859"/>
<evidence type="ECO:0000259" key="10">
    <source>
        <dbReference type="Pfam" id="PF00155"/>
    </source>
</evidence>
<evidence type="ECO:0000256" key="2">
    <source>
        <dbReference type="ARBA" id="ARBA00011738"/>
    </source>
</evidence>
<dbReference type="InterPro" id="IPR015421">
    <property type="entry name" value="PyrdxlP-dep_Trfase_major"/>
</dbReference>
<dbReference type="CDD" id="cd00609">
    <property type="entry name" value="AAT_like"/>
    <property type="match status" value="1"/>
</dbReference>
<comment type="similarity">
    <text evidence="7">Belongs to the class-I pyridoxal-phosphate-dependent aminotransferase family. Alanine aminotransferase subfamily.</text>
</comment>
<evidence type="ECO:0000256" key="7">
    <source>
        <dbReference type="ARBA" id="ARBA00025785"/>
    </source>
</evidence>
<dbReference type="EC" id="2.6.1.2" evidence="8"/>
<evidence type="ECO:0000256" key="5">
    <source>
        <dbReference type="ARBA" id="ARBA00022898"/>
    </source>
</evidence>
<organism evidence="11">
    <name type="scientific">Rhipicephalus microplus</name>
    <name type="common">Cattle tick</name>
    <name type="synonym">Boophilus microplus</name>
    <dbReference type="NCBI Taxonomy" id="6941"/>
    <lineage>
        <taxon>Eukaryota</taxon>
        <taxon>Metazoa</taxon>
        <taxon>Ecdysozoa</taxon>
        <taxon>Arthropoda</taxon>
        <taxon>Chelicerata</taxon>
        <taxon>Arachnida</taxon>
        <taxon>Acari</taxon>
        <taxon>Parasitiformes</taxon>
        <taxon>Ixodida</taxon>
        <taxon>Ixodoidea</taxon>
        <taxon>Ixodidae</taxon>
        <taxon>Rhipicephalinae</taxon>
        <taxon>Rhipicephalus</taxon>
        <taxon>Boophilus</taxon>
    </lineage>
</organism>
<dbReference type="UniPathway" id="UPA00528">
    <property type="reaction ID" value="UER00586"/>
</dbReference>
<dbReference type="FunFam" id="3.40.640.10:FF:000236">
    <property type="entry name" value="Alanine aminotransferase 2"/>
    <property type="match status" value="1"/>
</dbReference>
<dbReference type="InterPro" id="IPR004839">
    <property type="entry name" value="Aminotransferase_I/II_large"/>
</dbReference>
<dbReference type="AlphaFoldDB" id="A0A6M2CTX4"/>
<dbReference type="InterPro" id="IPR045088">
    <property type="entry name" value="ALAT1/2-like"/>
</dbReference>
<reference evidence="11" key="1">
    <citation type="submission" date="2019-09" db="EMBL/GenBank/DDBJ databases">
        <title>Organ-specific transcriptomic study of the physiology of the cattle tick, Rhipicephalus microplus.</title>
        <authorList>
            <person name="Tirloni L."/>
            <person name="Braz G."/>
            <person name="Gandara A.C.P."/>
            <person name="Sabadin G.A."/>
            <person name="da Silva R.M."/>
            <person name="Guizzo M.G."/>
            <person name="Machado J.A."/>
            <person name="Costa E.P."/>
            <person name="Gomes H.F."/>
            <person name="Moraes J."/>
            <person name="Mota M.B.S."/>
            <person name="Mesquita R.D."/>
            <person name="Alvarenga P.H."/>
            <person name="Alves F."/>
            <person name="Seixas A."/>
            <person name="da Fonseca R.N."/>
            <person name="Fogaca A."/>
            <person name="Logullo C."/>
            <person name="Tanaka A."/>
            <person name="Daffre S."/>
            <person name="Termignoni C."/>
            <person name="Vaz I.S.Jr."/>
            <person name="Oliveira P.L."/>
            <person name="Ribeiro J.M."/>
        </authorList>
    </citation>
    <scope>NUCLEOTIDE SEQUENCE</scope>
    <source>
        <strain evidence="11">Porto Alegre</strain>
    </source>
</reference>
<dbReference type="PANTHER" id="PTHR11751">
    <property type="entry name" value="ALANINE AMINOTRANSFERASE"/>
    <property type="match status" value="1"/>
</dbReference>
<comment type="subunit">
    <text evidence="2">Homodimer.</text>
</comment>
<evidence type="ECO:0000256" key="1">
    <source>
        <dbReference type="ARBA" id="ARBA00001933"/>
    </source>
</evidence>
<evidence type="ECO:0000256" key="6">
    <source>
        <dbReference type="ARBA" id="ARBA00025708"/>
    </source>
</evidence>
<dbReference type="GO" id="GO:0004021">
    <property type="term" value="F:L-alanine:2-oxoglutarate aminotransferase activity"/>
    <property type="evidence" value="ECO:0007669"/>
    <property type="project" value="UniProtKB-EC"/>
</dbReference>
<evidence type="ECO:0000256" key="8">
    <source>
        <dbReference type="ARBA" id="ARBA00026106"/>
    </source>
</evidence>
<evidence type="ECO:0000256" key="3">
    <source>
        <dbReference type="ARBA" id="ARBA00022576"/>
    </source>
</evidence>
<dbReference type="Pfam" id="PF00155">
    <property type="entry name" value="Aminotran_1_2"/>
    <property type="match status" value="1"/>
</dbReference>
<keyword evidence="3 11" id="KW-0032">Aminotransferase</keyword>
<dbReference type="OrthoDB" id="1732682at2759"/>
<protein>
    <recommendedName>
        <fullName evidence="8">alanine transaminase</fullName>
        <ecNumber evidence="8">2.6.1.2</ecNumber>
    </recommendedName>
</protein>
<dbReference type="EMBL" id="GHWJ01004187">
    <property type="protein sequence ID" value="NOV36924.1"/>
    <property type="molecule type" value="Transcribed_RNA"/>
</dbReference>